<dbReference type="InterPro" id="IPR036390">
    <property type="entry name" value="WH_DNA-bd_sf"/>
</dbReference>
<dbReference type="FunFam" id="1.20.1310.10:FF:000016">
    <property type="entry name" value="Cullin 2"/>
    <property type="match status" value="1"/>
</dbReference>
<dbReference type="PANTHER" id="PTHR11932">
    <property type="entry name" value="CULLIN"/>
    <property type="match status" value="1"/>
</dbReference>
<evidence type="ECO:0000256" key="4">
    <source>
        <dbReference type="ARBA" id="ARBA00022499"/>
    </source>
</evidence>
<dbReference type="FunFam" id="1.20.1310.10:FF:000022">
    <property type="entry name" value="Cullin-2 isoform 2"/>
    <property type="match status" value="1"/>
</dbReference>
<dbReference type="Pfam" id="PF10557">
    <property type="entry name" value="Cullin_Nedd8"/>
    <property type="match status" value="1"/>
</dbReference>
<dbReference type="OrthoDB" id="27073at2759"/>
<dbReference type="PROSITE" id="PS50069">
    <property type="entry name" value="CULLIN_2"/>
    <property type="match status" value="1"/>
</dbReference>
<keyword evidence="8" id="KW-0007">Acetylation</keyword>
<evidence type="ECO:0000256" key="6">
    <source>
        <dbReference type="ARBA" id="ARBA00022786"/>
    </source>
</evidence>
<dbReference type="InterPro" id="IPR045093">
    <property type="entry name" value="Cullin"/>
</dbReference>
<feature type="domain" description="Cullin family profile" evidence="14">
    <location>
        <begin position="493"/>
        <end position="723"/>
    </location>
</feature>
<dbReference type="Gene3D" id="1.20.1310.10">
    <property type="entry name" value="Cullin Repeats"/>
    <property type="match status" value="4"/>
</dbReference>
<evidence type="ECO:0000256" key="12">
    <source>
        <dbReference type="RuleBase" id="RU003829"/>
    </source>
</evidence>
<dbReference type="InterPro" id="IPR036317">
    <property type="entry name" value="Cullin_homology_sf"/>
</dbReference>
<dbReference type="FunFam" id="4.10.1030.10:FF:000002">
    <property type="entry name" value="cullin homolog 1"/>
    <property type="match status" value="1"/>
</dbReference>
<name>A0A5B7DYD8_PORTR</name>
<evidence type="ECO:0000313" key="16">
    <source>
        <dbReference type="Proteomes" id="UP000324222"/>
    </source>
</evidence>
<dbReference type="FunFam" id="1.10.10.10:FF:000014">
    <property type="entry name" value="Cullin 1"/>
    <property type="match status" value="1"/>
</dbReference>
<dbReference type="Pfam" id="PF00888">
    <property type="entry name" value="Cullin"/>
    <property type="match status" value="1"/>
</dbReference>
<dbReference type="SUPFAM" id="SSF74788">
    <property type="entry name" value="Cullin repeat-like"/>
    <property type="match status" value="1"/>
</dbReference>
<evidence type="ECO:0000256" key="5">
    <source>
        <dbReference type="ARBA" id="ARBA00022553"/>
    </source>
</evidence>
<evidence type="ECO:0000256" key="1">
    <source>
        <dbReference type="ARBA" id="ARBA00004123"/>
    </source>
</evidence>
<keyword evidence="9" id="KW-0539">Nucleus</keyword>
<sequence>MGQARAGRPGQDQLLQDGPPGRPTLLTQRTFPSLCTACRGCLGLKGIPTTAAPPWPAWPALPGLASRCPGRKGGQRLGVPASPFIPGVGGVAPLTGVGTEGVRMSLKPRAVNFDEVWGGLLETVQQVVTMGSIKRTVWNERFSDVYSLCVAFPEPLVERLYMETKKLLESHVRELYARVSKQREENLLAEYHRYWLQFSKGTHYLNNLYSYLNSQHIQKQKFSDADLTYGSMQMDVSEQLLEIGELGLEIWQREMITPLQSRLVGVLLAGIQQDRQGATTDAPTSTIRGVIHSFVDVNMYKKKSTLQLYETVFEEELLRETGSFYRKEASSQLQECNVSQYMERVIARLAEEELRATKFLPPSSHKRVVKEVQDRMVADHLATVHAETGGMVCSERTRDLSNMYTLLRPVPNGLTQLVHHLKEHIKQQGLQAITNLKGDNIPAQFVESLLEVHKKYRTMISEVFHNDQQFVGALDKAFESVVNHRGNTKVVCRSPELLARYCDTLLKKSTKGLNESEVDDKLGHSITIFKYVDDKDVYQKFYARMLAKRLIQQQSQSMDSEENMINRLKQACGYEYTSKLHRMFTDMSVSSDLNHKFNDFLKGKNVELGINFSINVLQAGAWPLGQTSITPFAVPQELEKSVQTFERFYHKHFNGRKLTWLHHLCQGELKVSQSKRTYLITMSTFQMAMLLMFEKVDSLTCQELQTHTHLNDEQFTKFLQSLLDSKLLLTDAENLDEEAVVRLNTEYANKRTKFKISVAPQKEQQHETEQTHSAVEEDRKLYLQAAIVRIMKARRLLKHTMLIQEVISQSRARFAPQIPMIKKCIELLIDKQYLERTPNSTDEYSYVA</sequence>
<dbReference type="EMBL" id="VSRR010001588">
    <property type="protein sequence ID" value="MPC26345.1"/>
    <property type="molecule type" value="Genomic_DNA"/>
</dbReference>
<evidence type="ECO:0000256" key="2">
    <source>
        <dbReference type="ARBA" id="ARBA00004906"/>
    </source>
</evidence>
<dbReference type="InterPro" id="IPR036388">
    <property type="entry name" value="WH-like_DNA-bd_sf"/>
</dbReference>
<dbReference type="AlphaFoldDB" id="A0A5B7DYD8"/>
<evidence type="ECO:0000259" key="14">
    <source>
        <dbReference type="PROSITE" id="PS50069"/>
    </source>
</evidence>
<dbReference type="GO" id="GO:0031625">
    <property type="term" value="F:ubiquitin protein ligase binding"/>
    <property type="evidence" value="ECO:0007669"/>
    <property type="project" value="InterPro"/>
</dbReference>
<dbReference type="InterPro" id="IPR016157">
    <property type="entry name" value="Cullin_CS"/>
</dbReference>
<evidence type="ECO:0000256" key="9">
    <source>
        <dbReference type="ARBA" id="ARBA00023242"/>
    </source>
</evidence>
<dbReference type="SUPFAM" id="SSF46785">
    <property type="entry name" value="Winged helix' DNA-binding domain"/>
    <property type="match status" value="1"/>
</dbReference>
<dbReference type="FunFam" id="1.20.1310.10:FF:000012">
    <property type="entry name" value="Cullin 2"/>
    <property type="match status" value="1"/>
</dbReference>
<comment type="subcellular location">
    <subcellularLocation>
        <location evidence="1">Nucleus</location>
    </subcellularLocation>
</comment>
<protein>
    <recommendedName>
        <fullName evidence="10">Cullin-2</fullName>
    </recommendedName>
</protein>
<evidence type="ECO:0000256" key="3">
    <source>
        <dbReference type="ARBA" id="ARBA00006019"/>
    </source>
</evidence>
<dbReference type="InterPro" id="IPR019559">
    <property type="entry name" value="Cullin_neddylation_domain"/>
</dbReference>
<dbReference type="GO" id="GO:0031981">
    <property type="term" value="C:nuclear lumen"/>
    <property type="evidence" value="ECO:0007669"/>
    <property type="project" value="UniProtKB-ARBA"/>
</dbReference>
<keyword evidence="16" id="KW-1185">Reference proteome</keyword>
<keyword evidence="4" id="KW-1017">Isopeptide bond</keyword>
<dbReference type="SUPFAM" id="SSF75632">
    <property type="entry name" value="Cullin homology domain"/>
    <property type="match status" value="1"/>
</dbReference>
<organism evidence="15 16">
    <name type="scientific">Portunus trituberculatus</name>
    <name type="common">Swimming crab</name>
    <name type="synonym">Neptunus trituberculatus</name>
    <dbReference type="NCBI Taxonomy" id="210409"/>
    <lineage>
        <taxon>Eukaryota</taxon>
        <taxon>Metazoa</taxon>
        <taxon>Ecdysozoa</taxon>
        <taxon>Arthropoda</taxon>
        <taxon>Crustacea</taxon>
        <taxon>Multicrustacea</taxon>
        <taxon>Malacostraca</taxon>
        <taxon>Eumalacostraca</taxon>
        <taxon>Eucarida</taxon>
        <taxon>Decapoda</taxon>
        <taxon>Pleocyemata</taxon>
        <taxon>Brachyura</taxon>
        <taxon>Eubrachyura</taxon>
        <taxon>Portunoidea</taxon>
        <taxon>Portunidae</taxon>
        <taxon>Portuninae</taxon>
        <taxon>Portunus</taxon>
    </lineage>
</organism>
<dbReference type="Gene3D" id="4.10.1030.10">
    <property type="entry name" value="Ring Box Chain A, domain 5"/>
    <property type="match status" value="1"/>
</dbReference>
<dbReference type="InterPro" id="IPR016158">
    <property type="entry name" value="Cullin_homology"/>
</dbReference>
<proteinExistence type="inferred from homology"/>
<dbReference type="GO" id="GO:0031462">
    <property type="term" value="C:Cul2-RING ubiquitin ligase complex"/>
    <property type="evidence" value="ECO:0007669"/>
    <property type="project" value="UniProtKB-ARBA"/>
</dbReference>
<dbReference type="FunFam" id="1.20.1310.10:FF:000001">
    <property type="entry name" value="Cullin 3"/>
    <property type="match status" value="1"/>
</dbReference>
<dbReference type="PROSITE" id="PS01256">
    <property type="entry name" value="CULLIN_1"/>
    <property type="match status" value="1"/>
</dbReference>
<keyword evidence="5" id="KW-0597">Phosphoprotein</keyword>
<dbReference type="Gene3D" id="1.10.10.10">
    <property type="entry name" value="Winged helix-like DNA-binding domain superfamily/Winged helix DNA-binding domain"/>
    <property type="match status" value="2"/>
</dbReference>
<dbReference type="InterPro" id="IPR001373">
    <property type="entry name" value="Cullin_N"/>
</dbReference>
<dbReference type="SMART" id="SM00884">
    <property type="entry name" value="Cullin_Nedd8"/>
    <property type="match status" value="1"/>
</dbReference>
<dbReference type="InterPro" id="IPR059120">
    <property type="entry name" value="Cullin-like_AB"/>
</dbReference>
<evidence type="ECO:0000313" key="15">
    <source>
        <dbReference type="EMBL" id="MPC26345.1"/>
    </source>
</evidence>
<accession>A0A5B7DYD8</accession>
<evidence type="ECO:0000256" key="11">
    <source>
        <dbReference type="PROSITE-ProRule" id="PRU00330"/>
    </source>
</evidence>
<keyword evidence="6" id="KW-0833">Ubl conjugation pathway</keyword>
<keyword evidence="7" id="KW-0832">Ubl conjugation</keyword>
<gene>
    <name evidence="15" type="primary">Cul2</name>
    <name evidence="15" type="ORF">E2C01_019481</name>
</gene>
<reference evidence="15 16" key="1">
    <citation type="submission" date="2019-05" db="EMBL/GenBank/DDBJ databases">
        <title>Another draft genome of Portunus trituberculatus and its Hox gene families provides insights of decapod evolution.</title>
        <authorList>
            <person name="Jeong J.-H."/>
            <person name="Song I."/>
            <person name="Kim S."/>
            <person name="Choi T."/>
            <person name="Kim D."/>
            <person name="Ryu S."/>
            <person name="Kim W."/>
        </authorList>
    </citation>
    <scope>NUCLEOTIDE SEQUENCE [LARGE SCALE GENOMIC DNA]</scope>
    <source>
        <tissue evidence="15">Muscle</tissue>
    </source>
</reference>
<comment type="caution">
    <text evidence="15">The sequence shown here is derived from an EMBL/GenBank/DDBJ whole genome shotgun (WGS) entry which is preliminary data.</text>
</comment>
<feature type="region of interest" description="Disordered" evidence="13">
    <location>
        <begin position="1"/>
        <end position="23"/>
    </location>
</feature>
<evidence type="ECO:0000256" key="8">
    <source>
        <dbReference type="ARBA" id="ARBA00022990"/>
    </source>
</evidence>
<dbReference type="GO" id="GO:0006511">
    <property type="term" value="P:ubiquitin-dependent protein catabolic process"/>
    <property type="evidence" value="ECO:0007669"/>
    <property type="project" value="InterPro"/>
</dbReference>
<dbReference type="SMART" id="SM00182">
    <property type="entry name" value="CULLIN"/>
    <property type="match status" value="1"/>
</dbReference>
<evidence type="ECO:0000256" key="10">
    <source>
        <dbReference type="ARBA" id="ARBA00069610"/>
    </source>
</evidence>
<comment type="similarity">
    <text evidence="3 11 12">Belongs to the cullin family.</text>
</comment>
<comment type="pathway">
    <text evidence="2">Protein modification; protein ubiquitination.</text>
</comment>
<dbReference type="InterPro" id="IPR016159">
    <property type="entry name" value="Cullin_repeat-like_dom_sf"/>
</dbReference>
<dbReference type="Pfam" id="PF26557">
    <property type="entry name" value="Cullin_AB"/>
    <property type="match status" value="1"/>
</dbReference>
<dbReference type="Proteomes" id="UP000324222">
    <property type="component" value="Unassembled WGS sequence"/>
</dbReference>
<evidence type="ECO:0000256" key="7">
    <source>
        <dbReference type="ARBA" id="ARBA00022843"/>
    </source>
</evidence>
<evidence type="ECO:0000256" key="13">
    <source>
        <dbReference type="SAM" id="MobiDB-lite"/>
    </source>
</evidence>